<evidence type="ECO:0000259" key="1">
    <source>
        <dbReference type="Pfam" id="PF19054"/>
    </source>
</evidence>
<reference evidence="2 3" key="1">
    <citation type="submission" date="2017-09" db="EMBL/GenBank/DDBJ databases">
        <authorList>
            <person name="Lee N."/>
            <person name="Cho B.-K."/>
        </authorList>
    </citation>
    <scope>NUCLEOTIDE SEQUENCE [LARGE SCALE GENOMIC DNA]</scope>
    <source>
        <strain evidence="2 3">ATCC 13879</strain>
    </source>
</reference>
<keyword evidence="3" id="KW-1185">Reference proteome</keyword>
<accession>A0ABX6AX34</accession>
<protein>
    <recommendedName>
        <fullName evidence="1">DUF5753 domain-containing protein</fullName>
    </recommendedName>
</protein>
<dbReference type="EMBL" id="CP023697">
    <property type="protein sequence ID" value="QEV06321.1"/>
    <property type="molecule type" value="Genomic_DNA"/>
</dbReference>
<proteinExistence type="predicted"/>
<name>A0ABX6AX34_9ACTN</name>
<dbReference type="Proteomes" id="UP000326041">
    <property type="component" value="Chromosome"/>
</dbReference>
<evidence type="ECO:0000313" key="3">
    <source>
        <dbReference type="Proteomes" id="UP000326041"/>
    </source>
</evidence>
<organism evidence="2 3">
    <name type="scientific">Streptomyces prasinus</name>
    <dbReference type="NCBI Taxonomy" id="67345"/>
    <lineage>
        <taxon>Bacteria</taxon>
        <taxon>Bacillati</taxon>
        <taxon>Actinomycetota</taxon>
        <taxon>Actinomycetes</taxon>
        <taxon>Kitasatosporales</taxon>
        <taxon>Streptomycetaceae</taxon>
        <taxon>Streptomyces</taxon>
    </lineage>
</organism>
<evidence type="ECO:0000313" key="2">
    <source>
        <dbReference type="EMBL" id="QEV06321.1"/>
    </source>
</evidence>
<dbReference type="Pfam" id="PF19054">
    <property type="entry name" value="DUF5753"/>
    <property type="match status" value="1"/>
</dbReference>
<dbReference type="InterPro" id="IPR043917">
    <property type="entry name" value="DUF5753"/>
</dbReference>
<feature type="domain" description="DUF5753" evidence="1">
    <location>
        <begin position="1"/>
        <end position="60"/>
    </location>
</feature>
<sequence length="65" mass="7235">MGGSFTLLMPKGRPQVAYTEVQTSARLATDLDEVRILAARYGSIRAQALTPRESLALIERMRTKQ</sequence>
<gene>
    <name evidence="2" type="ORF">CP972_12105</name>
</gene>